<comment type="similarity">
    <text evidence="1">Belongs to the transferase hexapeptide repeat family.</text>
</comment>
<dbReference type="Pfam" id="PF00132">
    <property type="entry name" value="Hexapep"/>
    <property type="match status" value="1"/>
</dbReference>
<reference evidence="3 4" key="1">
    <citation type="submission" date="2019-07" db="EMBL/GenBank/DDBJ databases">
        <title>Whole genome shotgun sequence of Aeromicrobium flavum NBRC 107625.</title>
        <authorList>
            <person name="Hosoyama A."/>
            <person name="Uohara A."/>
            <person name="Ohji S."/>
            <person name="Ichikawa N."/>
        </authorList>
    </citation>
    <scope>NUCLEOTIDE SEQUENCE [LARGE SCALE GENOMIC DNA]</scope>
    <source>
        <strain evidence="3 4">NBRC 107625</strain>
    </source>
</reference>
<name>A0A512HSQ7_9ACTN</name>
<keyword evidence="4" id="KW-1185">Reference proteome</keyword>
<comment type="caution">
    <text evidence="3">The sequence shown here is derived from an EMBL/GenBank/DDBJ whole genome shotgun (WGS) entry which is preliminary data.</text>
</comment>
<dbReference type="Proteomes" id="UP000321769">
    <property type="component" value="Unassembled WGS sequence"/>
</dbReference>
<keyword evidence="2 3" id="KW-0808">Transferase</keyword>
<protein>
    <submittedName>
        <fullName evidence="3">Transferase</fullName>
    </submittedName>
</protein>
<sequence>MSLVRRVLRQFREPLRDGILNVFIGSSFIPRALRPRLLRLAGHDVHPKAIVFAGVFIGGWRGLTLGEGAGVSYRTFLDLTAPITIEPGAGVSFNCTLITSSHAISDSTRRWGDLQGSPIVIGAGAWIGANCTVMPGVTIAPGTVVGAGSLVTKSLETPGVYAGVPARFIRPLD</sequence>
<dbReference type="RefSeq" id="WP_146825875.1">
    <property type="nucleotide sequence ID" value="NZ_BAAAYQ010000001.1"/>
</dbReference>
<dbReference type="Gene3D" id="2.160.10.10">
    <property type="entry name" value="Hexapeptide repeat proteins"/>
    <property type="match status" value="1"/>
</dbReference>
<evidence type="ECO:0000256" key="1">
    <source>
        <dbReference type="ARBA" id="ARBA00007274"/>
    </source>
</evidence>
<dbReference type="OrthoDB" id="2643438at2"/>
<gene>
    <name evidence="3" type="ORF">AFL01nite_08130</name>
</gene>
<dbReference type="InterPro" id="IPR001451">
    <property type="entry name" value="Hexapep"/>
</dbReference>
<dbReference type="CDD" id="cd04647">
    <property type="entry name" value="LbH_MAT_like"/>
    <property type="match status" value="1"/>
</dbReference>
<organism evidence="3 4">
    <name type="scientific">Aeromicrobium flavum</name>
    <dbReference type="NCBI Taxonomy" id="416568"/>
    <lineage>
        <taxon>Bacteria</taxon>
        <taxon>Bacillati</taxon>
        <taxon>Actinomycetota</taxon>
        <taxon>Actinomycetes</taxon>
        <taxon>Propionibacteriales</taxon>
        <taxon>Nocardioidaceae</taxon>
        <taxon>Aeromicrobium</taxon>
    </lineage>
</organism>
<dbReference type="PANTHER" id="PTHR23416">
    <property type="entry name" value="SIALIC ACID SYNTHASE-RELATED"/>
    <property type="match status" value="1"/>
</dbReference>
<accession>A0A512HSQ7</accession>
<dbReference type="GO" id="GO:0008374">
    <property type="term" value="F:O-acyltransferase activity"/>
    <property type="evidence" value="ECO:0007669"/>
    <property type="project" value="TreeGrafter"/>
</dbReference>
<proteinExistence type="inferred from homology"/>
<dbReference type="InterPro" id="IPR011004">
    <property type="entry name" value="Trimer_LpxA-like_sf"/>
</dbReference>
<dbReference type="SUPFAM" id="SSF51161">
    <property type="entry name" value="Trimeric LpxA-like enzymes"/>
    <property type="match status" value="1"/>
</dbReference>
<evidence type="ECO:0000313" key="3">
    <source>
        <dbReference type="EMBL" id="GEO88486.1"/>
    </source>
</evidence>
<dbReference type="EMBL" id="BJZQ01000002">
    <property type="protein sequence ID" value="GEO88486.1"/>
    <property type="molecule type" value="Genomic_DNA"/>
</dbReference>
<evidence type="ECO:0000313" key="4">
    <source>
        <dbReference type="Proteomes" id="UP000321769"/>
    </source>
</evidence>
<evidence type="ECO:0000256" key="2">
    <source>
        <dbReference type="ARBA" id="ARBA00022679"/>
    </source>
</evidence>
<dbReference type="AlphaFoldDB" id="A0A512HSQ7"/>
<dbReference type="InterPro" id="IPR051159">
    <property type="entry name" value="Hexapeptide_acetyltransf"/>
</dbReference>
<dbReference type="PANTHER" id="PTHR23416:SF23">
    <property type="entry name" value="ACETYLTRANSFERASE C18B11.09C-RELATED"/>
    <property type="match status" value="1"/>
</dbReference>